<comment type="pathway">
    <text evidence="2 15">Amino-acid biosynthesis; L-tryptophan biosynthesis; L-tryptophan from chorismate: step 1/5.</text>
</comment>
<evidence type="ECO:0000256" key="6">
    <source>
        <dbReference type="ARBA" id="ARBA00020653"/>
    </source>
</evidence>
<dbReference type="EMBL" id="SOPW01000007">
    <property type="protein sequence ID" value="TFB21823.1"/>
    <property type="molecule type" value="Genomic_DNA"/>
</dbReference>
<comment type="catalytic activity">
    <reaction evidence="14 15">
        <text>chorismate + L-glutamine = anthranilate + pyruvate + L-glutamate + H(+)</text>
        <dbReference type="Rhea" id="RHEA:21732"/>
        <dbReference type="ChEBI" id="CHEBI:15361"/>
        <dbReference type="ChEBI" id="CHEBI:15378"/>
        <dbReference type="ChEBI" id="CHEBI:16567"/>
        <dbReference type="ChEBI" id="CHEBI:29748"/>
        <dbReference type="ChEBI" id="CHEBI:29985"/>
        <dbReference type="ChEBI" id="CHEBI:58359"/>
        <dbReference type="EC" id="4.1.3.27"/>
    </reaction>
</comment>
<comment type="cofactor">
    <cofactor evidence="1 15">
        <name>Mg(2+)</name>
        <dbReference type="ChEBI" id="CHEBI:18420"/>
    </cofactor>
</comment>
<dbReference type="Pfam" id="PF04715">
    <property type="entry name" value="Anth_synt_I_N"/>
    <property type="match status" value="1"/>
</dbReference>
<comment type="function">
    <text evidence="13 15">Part of a heterotetrameric complex that catalyzes the two-step biosynthesis of anthranilate, an intermediate in the biosynthesis of L-tryptophan. In the first step, the glutamine-binding beta subunit (TrpG) of anthranilate synthase (AS) provides the glutamine amidotransferase activity which generates ammonia as a substrate that, along with chorismate, is used in the second step, catalyzed by the large alpha subunit of AS (TrpE) to produce anthranilate. In the absence of TrpG, TrpE can synthesize anthranilate directly from chorismate and high concentrations of ammonia.</text>
</comment>
<evidence type="ECO:0000259" key="16">
    <source>
        <dbReference type="Pfam" id="PF00425"/>
    </source>
</evidence>
<dbReference type="PRINTS" id="PR00095">
    <property type="entry name" value="ANTSNTHASEI"/>
</dbReference>
<dbReference type="NCBIfam" id="TIGR00564">
    <property type="entry name" value="trpE_most"/>
    <property type="match status" value="1"/>
</dbReference>
<evidence type="ECO:0000259" key="17">
    <source>
        <dbReference type="Pfam" id="PF04715"/>
    </source>
</evidence>
<evidence type="ECO:0000256" key="11">
    <source>
        <dbReference type="ARBA" id="ARBA00023141"/>
    </source>
</evidence>
<proteinExistence type="inferred from homology"/>
<dbReference type="InterPro" id="IPR019999">
    <property type="entry name" value="Anth_synth_I-like"/>
</dbReference>
<evidence type="ECO:0000256" key="3">
    <source>
        <dbReference type="ARBA" id="ARBA00009562"/>
    </source>
</evidence>
<evidence type="ECO:0000256" key="12">
    <source>
        <dbReference type="ARBA" id="ARBA00023239"/>
    </source>
</evidence>
<feature type="domain" description="Anthranilate synthase component I N-terminal" evidence="17">
    <location>
        <begin position="12"/>
        <end position="149"/>
    </location>
</feature>
<dbReference type="EC" id="4.1.3.27" evidence="5 15"/>
<evidence type="ECO:0000256" key="4">
    <source>
        <dbReference type="ARBA" id="ARBA00011575"/>
    </source>
</evidence>
<evidence type="ECO:0000256" key="14">
    <source>
        <dbReference type="ARBA" id="ARBA00047683"/>
    </source>
</evidence>
<dbReference type="InterPro" id="IPR005801">
    <property type="entry name" value="ADC_synthase"/>
</dbReference>
<comment type="caution">
    <text evidence="18">The sequence shown here is derived from an EMBL/GenBank/DDBJ whole genome shotgun (WGS) entry which is preliminary data.</text>
</comment>
<dbReference type="AlphaFoldDB" id="A0A4Y8INT3"/>
<sequence length="459" mass="52063">MINYSYRIIEGDTHTPISIFLSLKGQKKFLLESSLKHEKSGRYSIIGANPFYKITATDNLVEHHDLIQDTIQKETARPFDVIENLLIKDFTSDLDVPFPAGGVGYMAYDVIRQFESIGAVQKDELNMPDIHLMFYENVMVYDHLMQKIYCFAFDRWITGEQKNLDDELNQIEKQLKGEQLEDLDDFSLSLFSSNIEQQDFESTVEQIKQHIFDGDIFQAVLSQRLSASYKGEPFSFYRKLRKSNPSPYMFFVDFHDYTVLGASPESLIKVNDSHVTTNPIAGTRKRGLTDSEDYELEQDLLNDEKEIAEHQMLVDLGRNDLGRICKPGTISLSKYMVVERYRYVMHIVSEVTGVLRDNQSPLEALKACLPAGTVSGAPKIRAMQILNELENVKRGVYSGAVGYLAINGNLDFALAIRTMVLKDQLAHVQAGAGVVYDSVPTNEFEETLNKAKALMEVNT</sequence>
<dbReference type="InterPro" id="IPR005256">
    <property type="entry name" value="Anth_synth_I_PabB"/>
</dbReference>
<dbReference type="RefSeq" id="WP_134339968.1">
    <property type="nucleotide sequence ID" value="NZ_SOPW01000007.1"/>
</dbReference>
<evidence type="ECO:0000256" key="5">
    <source>
        <dbReference type="ARBA" id="ARBA00012266"/>
    </source>
</evidence>
<dbReference type="Pfam" id="PF00425">
    <property type="entry name" value="Chorismate_bind"/>
    <property type="match status" value="1"/>
</dbReference>
<dbReference type="Gene3D" id="3.60.120.10">
    <property type="entry name" value="Anthranilate synthase"/>
    <property type="match status" value="1"/>
</dbReference>
<keyword evidence="10 15" id="KW-0460">Magnesium</keyword>
<keyword evidence="12 15" id="KW-0456">Lyase</keyword>
<reference evidence="18 19" key="1">
    <citation type="submission" date="2019-03" db="EMBL/GenBank/DDBJ databases">
        <authorList>
            <person name="He R.-H."/>
        </authorList>
    </citation>
    <scope>NUCLEOTIDE SEQUENCE [LARGE SCALE GENOMIC DNA]</scope>
    <source>
        <strain evidence="19">SH 714</strain>
    </source>
</reference>
<protein>
    <recommendedName>
        <fullName evidence="6 15">Anthranilate synthase component 1</fullName>
        <ecNumber evidence="5 15">4.1.3.27</ecNumber>
    </recommendedName>
</protein>
<dbReference type="GO" id="GO:0046872">
    <property type="term" value="F:metal ion binding"/>
    <property type="evidence" value="ECO:0007669"/>
    <property type="project" value="UniProtKB-KW"/>
</dbReference>
<dbReference type="UniPathway" id="UPA00035">
    <property type="reaction ID" value="UER00040"/>
</dbReference>
<dbReference type="GO" id="GO:0000162">
    <property type="term" value="P:L-tryptophan biosynthetic process"/>
    <property type="evidence" value="ECO:0007669"/>
    <property type="project" value="UniProtKB-UniPathway"/>
</dbReference>
<keyword evidence="19" id="KW-1185">Reference proteome</keyword>
<keyword evidence="11 15" id="KW-0057">Aromatic amino acid biosynthesis</keyword>
<keyword evidence="8 15" id="KW-0479">Metal-binding</keyword>
<evidence type="ECO:0000256" key="8">
    <source>
        <dbReference type="ARBA" id="ARBA00022723"/>
    </source>
</evidence>
<dbReference type="PANTHER" id="PTHR11236">
    <property type="entry name" value="AMINOBENZOATE/ANTHRANILATE SYNTHASE"/>
    <property type="match status" value="1"/>
</dbReference>
<keyword evidence="9 15" id="KW-0822">Tryptophan biosynthesis</keyword>
<keyword evidence="7 15" id="KW-0028">Amino-acid biosynthesis</keyword>
<evidence type="ECO:0000256" key="1">
    <source>
        <dbReference type="ARBA" id="ARBA00001946"/>
    </source>
</evidence>
<gene>
    <name evidence="15 18" type="primary">trpE</name>
    <name evidence="18" type="ORF">E3U55_08350</name>
</gene>
<name>A0A4Y8INT3_9BACI</name>
<evidence type="ECO:0000256" key="13">
    <source>
        <dbReference type="ARBA" id="ARBA00025634"/>
    </source>
</evidence>
<comment type="subunit">
    <text evidence="4 15">Heterotetramer consisting of two non-identical subunits: a beta subunit (TrpG) and a large alpha subunit (TrpE).</text>
</comment>
<evidence type="ECO:0000256" key="2">
    <source>
        <dbReference type="ARBA" id="ARBA00004873"/>
    </source>
</evidence>
<evidence type="ECO:0000256" key="7">
    <source>
        <dbReference type="ARBA" id="ARBA00022605"/>
    </source>
</evidence>
<comment type="similarity">
    <text evidence="3 15">Belongs to the anthranilate synthase component I family.</text>
</comment>
<dbReference type="InterPro" id="IPR015890">
    <property type="entry name" value="Chorismate_C"/>
</dbReference>
<dbReference type="OrthoDB" id="9803598at2"/>
<accession>A0A4Y8INT3</accession>
<dbReference type="GO" id="GO:0004049">
    <property type="term" value="F:anthranilate synthase activity"/>
    <property type="evidence" value="ECO:0007669"/>
    <property type="project" value="UniProtKB-EC"/>
</dbReference>
<evidence type="ECO:0000256" key="15">
    <source>
        <dbReference type="RuleBase" id="RU364045"/>
    </source>
</evidence>
<dbReference type="InterPro" id="IPR006805">
    <property type="entry name" value="Anth_synth_I_N"/>
</dbReference>
<dbReference type="PANTHER" id="PTHR11236:SF48">
    <property type="entry name" value="ISOCHORISMATE SYNTHASE MENF"/>
    <property type="match status" value="1"/>
</dbReference>
<organism evidence="18 19">
    <name type="scientific">Filobacillus milosensis</name>
    <dbReference type="NCBI Taxonomy" id="94137"/>
    <lineage>
        <taxon>Bacteria</taxon>
        <taxon>Bacillati</taxon>
        <taxon>Bacillota</taxon>
        <taxon>Bacilli</taxon>
        <taxon>Bacillales</taxon>
        <taxon>Bacillaceae</taxon>
        <taxon>Filobacillus</taxon>
    </lineage>
</organism>
<dbReference type="Proteomes" id="UP000297975">
    <property type="component" value="Unassembled WGS sequence"/>
</dbReference>
<feature type="domain" description="Chorismate-utilising enzyme C-terminal" evidence="16">
    <location>
        <begin position="197"/>
        <end position="450"/>
    </location>
</feature>
<evidence type="ECO:0000313" key="19">
    <source>
        <dbReference type="Proteomes" id="UP000297975"/>
    </source>
</evidence>
<evidence type="ECO:0000256" key="9">
    <source>
        <dbReference type="ARBA" id="ARBA00022822"/>
    </source>
</evidence>
<dbReference type="SUPFAM" id="SSF56322">
    <property type="entry name" value="ADC synthase"/>
    <property type="match status" value="1"/>
</dbReference>
<evidence type="ECO:0000313" key="18">
    <source>
        <dbReference type="EMBL" id="TFB21823.1"/>
    </source>
</evidence>
<evidence type="ECO:0000256" key="10">
    <source>
        <dbReference type="ARBA" id="ARBA00022842"/>
    </source>
</evidence>